<name>A0A1C7N931_9FUNG</name>
<evidence type="ECO:0000313" key="3">
    <source>
        <dbReference type="Proteomes" id="UP000093000"/>
    </source>
</evidence>
<comment type="caution">
    <text evidence="2">The sequence shown here is derived from an EMBL/GenBank/DDBJ whole genome shotgun (WGS) entry which is preliminary data.</text>
</comment>
<proteinExistence type="predicted"/>
<protein>
    <submittedName>
        <fullName evidence="2">Uncharacterized protein</fullName>
    </submittedName>
</protein>
<gene>
    <name evidence="2" type="ORF">A0J61_06351</name>
</gene>
<keyword evidence="1" id="KW-1133">Transmembrane helix</keyword>
<accession>A0A1C7N931</accession>
<evidence type="ECO:0000313" key="2">
    <source>
        <dbReference type="EMBL" id="OBZ85597.1"/>
    </source>
</evidence>
<dbReference type="InParanoid" id="A0A1C7N931"/>
<dbReference type="EMBL" id="LUGH01000380">
    <property type="protein sequence ID" value="OBZ85597.1"/>
    <property type="molecule type" value="Genomic_DNA"/>
</dbReference>
<evidence type="ECO:0000256" key="1">
    <source>
        <dbReference type="SAM" id="Phobius"/>
    </source>
</evidence>
<keyword evidence="3" id="KW-1185">Reference proteome</keyword>
<sequence length="102" mass="11660">MNSSDDLRLYLLNRSGVCPNIGMRRFMSVQMIKILVVPSGTTYVIVMAKIKKKNVPKHHVAFQLTFKQNNSKEKSSSLCTSNDFCFIYQCTVFNTHRPGKNL</sequence>
<organism evidence="2 3">
    <name type="scientific">Choanephora cucurbitarum</name>
    <dbReference type="NCBI Taxonomy" id="101091"/>
    <lineage>
        <taxon>Eukaryota</taxon>
        <taxon>Fungi</taxon>
        <taxon>Fungi incertae sedis</taxon>
        <taxon>Mucoromycota</taxon>
        <taxon>Mucoromycotina</taxon>
        <taxon>Mucoromycetes</taxon>
        <taxon>Mucorales</taxon>
        <taxon>Mucorineae</taxon>
        <taxon>Choanephoraceae</taxon>
        <taxon>Choanephoroideae</taxon>
        <taxon>Choanephora</taxon>
    </lineage>
</organism>
<dbReference type="Proteomes" id="UP000093000">
    <property type="component" value="Unassembled WGS sequence"/>
</dbReference>
<feature type="transmembrane region" description="Helical" evidence="1">
    <location>
        <begin position="29"/>
        <end position="48"/>
    </location>
</feature>
<keyword evidence="1" id="KW-0812">Transmembrane</keyword>
<reference evidence="2 3" key="1">
    <citation type="submission" date="2016-03" db="EMBL/GenBank/DDBJ databases">
        <title>Choanephora cucurbitarum.</title>
        <authorList>
            <person name="Min B."/>
            <person name="Park H."/>
            <person name="Park J.-H."/>
            <person name="Shin H.-D."/>
            <person name="Choi I.-G."/>
        </authorList>
    </citation>
    <scope>NUCLEOTIDE SEQUENCE [LARGE SCALE GENOMIC DNA]</scope>
    <source>
        <strain evidence="2 3">KUS-F28377</strain>
    </source>
</reference>
<keyword evidence="1" id="KW-0472">Membrane</keyword>
<dbReference type="AlphaFoldDB" id="A0A1C7N931"/>